<dbReference type="GO" id="GO:0008080">
    <property type="term" value="F:N-acetyltransferase activity"/>
    <property type="evidence" value="ECO:0007669"/>
    <property type="project" value="InterPro"/>
</dbReference>
<dbReference type="PANTHER" id="PTHR13947:SF37">
    <property type="entry name" value="LD18367P"/>
    <property type="match status" value="1"/>
</dbReference>
<proteinExistence type="predicted"/>
<evidence type="ECO:0000313" key="4">
    <source>
        <dbReference type="Proteomes" id="UP000184529"/>
    </source>
</evidence>
<feature type="domain" description="N-acetyltransferase" evidence="2">
    <location>
        <begin position="15"/>
        <end position="171"/>
    </location>
</feature>
<dbReference type="Proteomes" id="UP000184529">
    <property type="component" value="Unassembled WGS sequence"/>
</dbReference>
<keyword evidence="4" id="KW-1185">Reference proteome</keyword>
<dbReference type="EMBL" id="FQZM01000051">
    <property type="protein sequence ID" value="SHJ71040.1"/>
    <property type="molecule type" value="Genomic_DNA"/>
</dbReference>
<organism evidence="3 4">
    <name type="scientific">Desulfofundulus thermosubterraneus DSM 16057</name>
    <dbReference type="NCBI Taxonomy" id="1121432"/>
    <lineage>
        <taxon>Bacteria</taxon>
        <taxon>Bacillati</taxon>
        <taxon>Bacillota</taxon>
        <taxon>Clostridia</taxon>
        <taxon>Eubacteriales</taxon>
        <taxon>Peptococcaceae</taxon>
        <taxon>Desulfofundulus</taxon>
    </lineage>
</organism>
<dbReference type="AlphaFoldDB" id="A0A1M6LIM1"/>
<dbReference type="InterPro" id="IPR016181">
    <property type="entry name" value="Acyl_CoA_acyltransferase"/>
</dbReference>
<dbReference type="RefSeq" id="WP_072871044.1">
    <property type="nucleotide sequence ID" value="NZ_FQZM01000051.1"/>
</dbReference>
<evidence type="ECO:0000313" key="3">
    <source>
        <dbReference type="EMBL" id="SHJ71040.1"/>
    </source>
</evidence>
<gene>
    <name evidence="3" type="ORF">SAMN02745219_03162</name>
</gene>
<dbReference type="Gene3D" id="3.40.630.30">
    <property type="match status" value="1"/>
</dbReference>
<dbReference type="OrthoDB" id="9789603at2"/>
<sequence length="172" mass="19914">MSKSTRIFIKRPGNSDIQPATEFAFKMIKEVYGRGIDPVWDSDLLNFEEFYLHTRGNTFLVAFNENGEIAGTLAVRRYDGRIKVLEGFYDLKATAELAKCYVDRKYRRRGIGSLLVKEAEQFCRGAGYKVIYLYTHMYLPGGYEFWHAQGFKLRLYEGGSQQTVHMEKILLP</sequence>
<dbReference type="SUPFAM" id="SSF55729">
    <property type="entry name" value="Acyl-CoA N-acyltransferases (Nat)"/>
    <property type="match status" value="1"/>
</dbReference>
<dbReference type="PANTHER" id="PTHR13947">
    <property type="entry name" value="GNAT FAMILY N-ACETYLTRANSFERASE"/>
    <property type="match status" value="1"/>
</dbReference>
<dbReference type="CDD" id="cd04301">
    <property type="entry name" value="NAT_SF"/>
    <property type="match status" value="1"/>
</dbReference>
<keyword evidence="1 3" id="KW-0808">Transferase</keyword>
<dbReference type="STRING" id="1121432.SAMN02745219_03162"/>
<reference evidence="4" key="1">
    <citation type="submission" date="2016-11" db="EMBL/GenBank/DDBJ databases">
        <authorList>
            <person name="Varghese N."/>
            <person name="Submissions S."/>
        </authorList>
    </citation>
    <scope>NUCLEOTIDE SEQUENCE [LARGE SCALE GENOMIC DNA]</scope>
    <source>
        <strain evidence="4">DSM 16057</strain>
    </source>
</reference>
<dbReference type="InterPro" id="IPR000182">
    <property type="entry name" value="GNAT_dom"/>
</dbReference>
<dbReference type="InterPro" id="IPR050769">
    <property type="entry name" value="NAT_camello-type"/>
</dbReference>
<evidence type="ECO:0000259" key="2">
    <source>
        <dbReference type="PROSITE" id="PS51186"/>
    </source>
</evidence>
<protein>
    <submittedName>
        <fullName evidence="3">Acetyltransferase (GNAT) family protein</fullName>
    </submittedName>
</protein>
<dbReference type="Pfam" id="PF00583">
    <property type="entry name" value="Acetyltransf_1"/>
    <property type="match status" value="1"/>
</dbReference>
<name>A0A1M6LIM1_9FIRM</name>
<dbReference type="PROSITE" id="PS51186">
    <property type="entry name" value="GNAT"/>
    <property type="match status" value="1"/>
</dbReference>
<evidence type="ECO:0000256" key="1">
    <source>
        <dbReference type="ARBA" id="ARBA00022679"/>
    </source>
</evidence>
<accession>A0A1M6LIM1</accession>